<dbReference type="GO" id="GO:0000155">
    <property type="term" value="F:phosphorelay sensor kinase activity"/>
    <property type="evidence" value="ECO:0007669"/>
    <property type="project" value="InterPro"/>
</dbReference>
<accession>A0A921ISI9</accession>
<dbReference type="CDD" id="cd00082">
    <property type="entry name" value="HisKA"/>
    <property type="match status" value="1"/>
</dbReference>
<dbReference type="Gene3D" id="1.10.287.130">
    <property type="match status" value="1"/>
</dbReference>
<dbReference type="InterPro" id="IPR050351">
    <property type="entry name" value="BphY/WalK/GraS-like"/>
</dbReference>
<keyword evidence="6" id="KW-0418">Kinase</keyword>
<dbReference type="Pfam" id="PF00512">
    <property type="entry name" value="HisKA"/>
    <property type="match status" value="1"/>
</dbReference>
<dbReference type="InterPro" id="IPR036097">
    <property type="entry name" value="HisK_dim/P_sf"/>
</dbReference>
<evidence type="ECO:0000256" key="5">
    <source>
        <dbReference type="ARBA" id="ARBA00022679"/>
    </source>
</evidence>
<dbReference type="Proteomes" id="UP000753256">
    <property type="component" value="Unassembled WGS sequence"/>
</dbReference>
<name>A0A921ISI9_9ACTN</name>
<proteinExistence type="predicted"/>
<sequence length="422" mass="46681">MGIVRDSDQFSRLRLRFIITAAGAFSIALLIICATINLWNYSLISQQADSMIDLIHESGEVPSQPPQPSSADTSDLRITAETPFQTRFFTVAVSKNGDFTVCDSSHIAAVEESEMVAIAPNILERARTRGFYESYRYAVFDEGDSLTIVVLDRSSDINAFESFLAVSIAVCGACALIALLLLVPLSKRAVKPFLENQERQRRFVTDASHELKTPIAIISANNDLIEQINEPNQWTERTRAQIKRVDELIRNLIELARSDEPLDQRTCSTIDLSRLALSATDAFTPLAETDGKHIEREVEDDIVITGNADELERLIGILLYNAIKHYEGTGPLRLSLHHSKRRTARKAELIVTNPCSNLSNDDIARLFDRFYRADSSRSRGTGGYGIGLALAQAIATKHGGTIRAELGKGSVNFVVILPFARS</sequence>
<feature type="domain" description="Histidine kinase" evidence="10">
    <location>
        <begin position="206"/>
        <end position="421"/>
    </location>
</feature>
<organism evidence="11 12">
    <name type="scientific">Enorma phocaeensis</name>
    <dbReference type="NCBI Taxonomy" id="1871019"/>
    <lineage>
        <taxon>Bacteria</taxon>
        <taxon>Bacillati</taxon>
        <taxon>Actinomycetota</taxon>
        <taxon>Coriobacteriia</taxon>
        <taxon>Coriobacteriales</taxon>
        <taxon>Coriobacteriaceae</taxon>
        <taxon>Enorma</taxon>
    </lineage>
</organism>
<evidence type="ECO:0000256" key="6">
    <source>
        <dbReference type="ARBA" id="ARBA00022777"/>
    </source>
</evidence>
<dbReference type="InterPro" id="IPR036890">
    <property type="entry name" value="HATPase_C_sf"/>
</dbReference>
<dbReference type="InterPro" id="IPR003661">
    <property type="entry name" value="HisK_dim/P_dom"/>
</dbReference>
<evidence type="ECO:0000256" key="9">
    <source>
        <dbReference type="SAM" id="Phobius"/>
    </source>
</evidence>
<dbReference type="AlphaFoldDB" id="A0A921ISI9"/>
<dbReference type="Pfam" id="PF02518">
    <property type="entry name" value="HATPase_c"/>
    <property type="match status" value="1"/>
</dbReference>
<evidence type="ECO:0000259" key="10">
    <source>
        <dbReference type="PROSITE" id="PS50109"/>
    </source>
</evidence>
<feature type="transmembrane region" description="Helical" evidence="9">
    <location>
        <begin position="15"/>
        <end position="39"/>
    </location>
</feature>
<dbReference type="RefSeq" id="WP_273188506.1">
    <property type="nucleotide sequence ID" value="NZ_DYUZ01000005.1"/>
</dbReference>
<keyword evidence="9" id="KW-0472">Membrane</keyword>
<comment type="catalytic activity">
    <reaction evidence="1">
        <text>ATP + protein L-histidine = ADP + protein N-phospho-L-histidine.</text>
        <dbReference type="EC" id="2.7.13.3"/>
    </reaction>
</comment>
<dbReference type="SUPFAM" id="SSF55874">
    <property type="entry name" value="ATPase domain of HSP90 chaperone/DNA topoisomerase II/histidine kinase"/>
    <property type="match status" value="1"/>
</dbReference>
<dbReference type="SUPFAM" id="SSF47384">
    <property type="entry name" value="Homodimeric domain of signal transducing histidine kinase"/>
    <property type="match status" value="1"/>
</dbReference>
<dbReference type="SMART" id="SM00388">
    <property type="entry name" value="HisKA"/>
    <property type="match status" value="1"/>
</dbReference>
<comment type="subcellular location">
    <subcellularLocation>
        <location evidence="2">Cell membrane</location>
    </subcellularLocation>
</comment>
<evidence type="ECO:0000256" key="2">
    <source>
        <dbReference type="ARBA" id="ARBA00004236"/>
    </source>
</evidence>
<protein>
    <recommendedName>
        <fullName evidence="8">Sensor-like histidine kinase SenX3</fullName>
        <ecNumber evidence="3">2.7.13.3</ecNumber>
    </recommendedName>
</protein>
<keyword evidence="4" id="KW-0597">Phosphoprotein</keyword>
<dbReference type="PANTHER" id="PTHR45453">
    <property type="entry name" value="PHOSPHATE REGULON SENSOR PROTEIN PHOR"/>
    <property type="match status" value="1"/>
</dbReference>
<dbReference type="InterPro" id="IPR005467">
    <property type="entry name" value="His_kinase_dom"/>
</dbReference>
<comment type="caution">
    <text evidence="11">The sequence shown here is derived from an EMBL/GenBank/DDBJ whole genome shotgun (WGS) entry which is preliminary data.</text>
</comment>
<keyword evidence="5" id="KW-0808">Transferase</keyword>
<dbReference type="PANTHER" id="PTHR45453:SF1">
    <property type="entry name" value="PHOSPHATE REGULON SENSOR PROTEIN PHOR"/>
    <property type="match status" value="1"/>
</dbReference>
<feature type="transmembrane region" description="Helical" evidence="9">
    <location>
        <begin position="163"/>
        <end position="183"/>
    </location>
</feature>
<reference evidence="11" key="2">
    <citation type="submission" date="2021-09" db="EMBL/GenBank/DDBJ databases">
        <authorList>
            <person name="Gilroy R."/>
        </authorList>
    </citation>
    <scope>NUCLEOTIDE SEQUENCE</scope>
    <source>
        <strain evidence="11">ChiHjej13B12-9602</strain>
    </source>
</reference>
<evidence type="ECO:0000256" key="1">
    <source>
        <dbReference type="ARBA" id="ARBA00000085"/>
    </source>
</evidence>
<dbReference type="EMBL" id="DYUZ01000005">
    <property type="protein sequence ID" value="HJG36358.1"/>
    <property type="molecule type" value="Genomic_DNA"/>
</dbReference>
<evidence type="ECO:0000256" key="4">
    <source>
        <dbReference type="ARBA" id="ARBA00022553"/>
    </source>
</evidence>
<dbReference type="PRINTS" id="PR00344">
    <property type="entry name" value="BCTRLSENSOR"/>
</dbReference>
<evidence type="ECO:0000313" key="12">
    <source>
        <dbReference type="Proteomes" id="UP000753256"/>
    </source>
</evidence>
<gene>
    <name evidence="11" type="ORF">K8V70_00610</name>
</gene>
<dbReference type="GO" id="GO:0016036">
    <property type="term" value="P:cellular response to phosphate starvation"/>
    <property type="evidence" value="ECO:0007669"/>
    <property type="project" value="TreeGrafter"/>
</dbReference>
<dbReference type="SMART" id="SM00387">
    <property type="entry name" value="HATPase_c"/>
    <property type="match status" value="1"/>
</dbReference>
<dbReference type="PROSITE" id="PS50109">
    <property type="entry name" value="HIS_KIN"/>
    <property type="match status" value="1"/>
</dbReference>
<dbReference type="EC" id="2.7.13.3" evidence="3"/>
<evidence type="ECO:0000313" key="11">
    <source>
        <dbReference type="EMBL" id="HJG36358.1"/>
    </source>
</evidence>
<evidence type="ECO:0000256" key="3">
    <source>
        <dbReference type="ARBA" id="ARBA00012438"/>
    </source>
</evidence>
<evidence type="ECO:0000256" key="8">
    <source>
        <dbReference type="ARBA" id="ARBA00039401"/>
    </source>
</evidence>
<dbReference type="GO" id="GO:0004721">
    <property type="term" value="F:phosphoprotein phosphatase activity"/>
    <property type="evidence" value="ECO:0007669"/>
    <property type="project" value="TreeGrafter"/>
</dbReference>
<dbReference type="InterPro" id="IPR004358">
    <property type="entry name" value="Sig_transdc_His_kin-like_C"/>
</dbReference>
<keyword evidence="7" id="KW-0902">Two-component regulatory system</keyword>
<dbReference type="GO" id="GO:0005886">
    <property type="term" value="C:plasma membrane"/>
    <property type="evidence" value="ECO:0007669"/>
    <property type="project" value="UniProtKB-SubCell"/>
</dbReference>
<dbReference type="InterPro" id="IPR003594">
    <property type="entry name" value="HATPase_dom"/>
</dbReference>
<reference evidence="11" key="1">
    <citation type="journal article" date="2021" name="PeerJ">
        <title>Extensive microbial diversity within the chicken gut microbiome revealed by metagenomics and culture.</title>
        <authorList>
            <person name="Gilroy R."/>
            <person name="Ravi A."/>
            <person name="Getino M."/>
            <person name="Pursley I."/>
            <person name="Horton D.L."/>
            <person name="Alikhan N.F."/>
            <person name="Baker D."/>
            <person name="Gharbi K."/>
            <person name="Hall N."/>
            <person name="Watson M."/>
            <person name="Adriaenssens E.M."/>
            <person name="Foster-Nyarko E."/>
            <person name="Jarju S."/>
            <person name="Secka A."/>
            <person name="Antonio M."/>
            <person name="Oren A."/>
            <person name="Chaudhuri R.R."/>
            <person name="La Ragione R."/>
            <person name="Hildebrand F."/>
            <person name="Pallen M.J."/>
        </authorList>
    </citation>
    <scope>NUCLEOTIDE SEQUENCE</scope>
    <source>
        <strain evidence="11">ChiHjej13B12-9602</strain>
    </source>
</reference>
<keyword evidence="9" id="KW-1133">Transmembrane helix</keyword>
<evidence type="ECO:0000256" key="7">
    <source>
        <dbReference type="ARBA" id="ARBA00023012"/>
    </source>
</evidence>
<dbReference type="Gene3D" id="3.30.565.10">
    <property type="entry name" value="Histidine kinase-like ATPase, C-terminal domain"/>
    <property type="match status" value="1"/>
</dbReference>
<keyword evidence="9" id="KW-0812">Transmembrane</keyword>